<accession>A0AA43QV84</accession>
<evidence type="ECO:0000256" key="1">
    <source>
        <dbReference type="SAM" id="MobiDB-lite"/>
    </source>
</evidence>
<feature type="compositionally biased region" description="Acidic residues" evidence="1">
    <location>
        <begin position="437"/>
        <end position="449"/>
    </location>
</feature>
<protein>
    <submittedName>
        <fullName evidence="2">Uncharacterized protein</fullName>
    </submittedName>
</protein>
<dbReference type="Proteomes" id="UP001161017">
    <property type="component" value="Unassembled WGS sequence"/>
</dbReference>
<feature type="region of interest" description="Disordered" evidence="1">
    <location>
        <begin position="464"/>
        <end position="529"/>
    </location>
</feature>
<keyword evidence="3" id="KW-1185">Reference proteome</keyword>
<comment type="caution">
    <text evidence="2">The sequence shown here is derived from an EMBL/GenBank/DDBJ whole genome shotgun (WGS) entry which is preliminary data.</text>
</comment>
<gene>
    <name evidence="2" type="ORF">OHK93_003087</name>
</gene>
<proteinExistence type="predicted"/>
<feature type="region of interest" description="Disordered" evidence="1">
    <location>
        <begin position="207"/>
        <end position="313"/>
    </location>
</feature>
<feature type="compositionally biased region" description="Basic and acidic residues" evidence="1">
    <location>
        <begin position="570"/>
        <end position="581"/>
    </location>
</feature>
<dbReference type="AlphaFoldDB" id="A0AA43QV84"/>
<feature type="region of interest" description="Disordered" evidence="1">
    <location>
        <begin position="428"/>
        <end position="452"/>
    </location>
</feature>
<reference evidence="2" key="1">
    <citation type="journal article" date="2023" name="Genome Biol. Evol.">
        <title>First Whole Genome Sequence and Flow Cytometry Genome Size Data for the Lichen-Forming Fungus Ramalina farinacea (Ascomycota).</title>
        <authorList>
            <person name="Llewellyn T."/>
            <person name="Mian S."/>
            <person name="Hill R."/>
            <person name="Leitch I.J."/>
            <person name="Gaya E."/>
        </authorList>
    </citation>
    <scope>NUCLEOTIDE SEQUENCE</scope>
    <source>
        <strain evidence="2">LIQ254RAFAR</strain>
    </source>
</reference>
<name>A0AA43QV84_9LECA</name>
<feature type="compositionally biased region" description="Basic and acidic residues" evidence="1">
    <location>
        <begin position="476"/>
        <end position="514"/>
    </location>
</feature>
<evidence type="ECO:0000313" key="2">
    <source>
        <dbReference type="EMBL" id="MDI1491876.1"/>
    </source>
</evidence>
<organism evidence="2 3">
    <name type="scientific">Ramalina farinacea</name>
    <dbReference type="NCBI Taxonomy" id="258253"/>
    <lineage>
        <taxon>Eukaryota</taxon>
        <taxon>Fungi</taxon>
        <taxon>Dikarya</taxon>
        <taxon>Ascomycota</taxon>
        <taxon>Pezizomycotina</taxon>
        <taxon>Lecanoromycetes</taxon>
        <taxon>OSLEUM clade</taxon>
        <taxon>Lecanoromycetidae</taxon>
        <taxon>Lecanorales</taxon>
        <taxon>Lecanorineae</taxon>
        <taxon>Ramalinaceae</taxon>
        <taxon>Ramalina</taxon>
    </lineage>
</organism>
<dbReference type="EMBL" id="JAPUFD010000016">
    <property type="protein sequence ID" value="MDI1491876.1"/>
    <property type="molecule type" value="Genomic_DNA"/>
</dbReference>
<feature type="compositionally biased region" description="Low complexity" evidence="1">
    <location>
        <begin position="263"/>
        <end position="285"/>
    </location>
</feature>
<sequence length="581" mass="64494">MAECTANAPNIEVNIDGLLNQIHSINGAVAIACLSEDGYFSQDEDVDPAMSKTAERRLTERLENVAMAFEIILGGVKNWADRARNFEQNTVVKASELSWIVPTNALRANTTHYYLLELLIFDQSEQTPAAKRKPLTSANIDVEEEAVHYVTKLLQEGGAIDNKYLQVFDHFINETSRPLRPMFDLIALIESIADTANGRPCSIAAERASKANPQASPERSEHAESDKEDESDKEYDSPSYCPEHNSHSDQEMPDAATNPPPTETVSSPSLLPTPPLTSKTTTFPQSEPPQPQTSTTLDPSSPHPSPTESSPTPYYIARLTSRGYTPSTLSTLSTTDGPIWTRILAAARVALFAANHLASQTESARDQAHRQRPVWKRITNYFDERAGLIRRFRAEGGLHERATVPLSAEEREEHEAAEAVRKVEAMIKRESGGGGDADAEADDEAEEEGEMRARYRRGMQRFEREERWRRSPSIKWTDREEDISGRRLGSGDENRGRAPSRRMDDQDKAQDRRMPGHRSPAPLGFGLRANIDTNTDFSRLGLRSAFDRDVDVLGGGDGEPNPFLTARSPWEVKGKDRGSAG</sequence>
<evidence type="ECO:0000313" key="3">
    <source>
        <dbReference type="Proteomes" id="UP001161017"/>
    </source>
</evidence>
<feature type="compositionally biased region" description="Low complexity" evidence="1">
    <location>
        <begin position="292"/>
        <end position="313"/>
    </location>
</feature>
<feature type="region of interest" description="Disordered" evidence="1">
    <location>
        <begin position="552"/>
        <end position="581"/>
    </location>
</feature>